<evidence type="ECO:0000313" key="5">
    <source>
        <dbReference type="Proteomes" id="UP000245946"/>
    </source>
</evidence>
<feature type="compositionally biased region" description="Low complexity" evidence="2">
    <location>
        <begin position="51"/>
        <end position="62"/>
    </location>
</feature>
<sequence length="809" mass="88330">MDLFADDAAPATQSRASSPQAFQINEEYARRFQHNKERTELHQLQERYGKSADGAGVAGAAESDGDSSSSDETEDDDGEQVTADVDAAILRTLAKIRGRDESIYDVSKRVFDDERALASKLPAMPSSSRSATGKRVTLADYQRTRIQDLIKTSDDPARALAEATTAVPRGPMEDESTRLAPAAEAEALRKEVTAAFHASDDDDGDDGFFTRRDGAGDEEDDPAAYKRFLLGALGEDNERRVREILRAQMDEAGEGDDAEGESKLSLTSKAKEERRERKRQAKLAKAEAQDAGSKAAERANEDFLMDYILNRGWLDKGAAPSRKPTRLSKPAPAAPAAVDKDEAMSVDEASDGEGGRDWDAEAAELSSEASFDSRAEAYETAYNFRFEALEAGDVGTQIQSFARNPVGTARRVDDKRKREREERKARKEAEKRKKLADLDRLADLKRRDIVDRLKKLKEMTGSENIELGGLDLDGEFDPEAHDRAMQGAFNDSYYNEMDPTLRGIDDDDAYPEKPIWDDDIDIGDILADEEARTAHAGSSGKDKKAKAKSAALAEGEDDGPISMDADFLDGEQDGAASGTLSKKDRKKLKKKLKAAEKKLAKPAAQGDAGVEADDMDADLTAAQPSDPAERKRKVQQAVEEYYNLDYEDVVGDVATRFKYAPVEKETYGLTPVEILLADDAELNEVVGLKHIQPYRRGAKKPADHARRLAEFRRNFARRHADELALTGKDAAASVPPPPKKPRLGKKEREKLKAAAAASQGEASSSGPAPAPAKDAAAAAPAAGEDEEARAARKREKKERKRLAAQQAEA</sequence>
<accession>A0A316Z7R9</accession>
<proteinExistence type="inferred from homology"/>
<feature type="region of interest" description="Disordered" evidence="2">
    <location>
        <begin position="195"/>
        <end position="222"/>
    </location>
</feature>
<dbReference type="GeneID" id="37270238"/>
<feature type="compositionally biased region" description="Acidic residues" evidence="2">
    <location>
        <begin position="63"/>
        <end position="79"/>
    </location>
</feature>
<feature type="region of interest" description="Disordered" evidence="2">
    <location>
        <begin position="318"/>
        <end position="372"/>
    </location>
</feature>
<evidence type="ECO:0000256" key="1">
    <source>
        <dbReference type="ARBA" id="ARBA00007473"/>
    </source>
</evidence>
<reference evidence="4 5" key="1">
    <citation type="journal article" date="2018" name="Mol. Biol. Evol.">
        <title>Broad Genomic Sampling Reveals a Smut Pathogenic Ancestry of the Fungal Clade Ustilaginomycotina.</title>
        <authorList>
            <person name="Kijpornyongpan T."/>
            <person name="Mondo S.J."/>
            <person name="Barry K."/>
            <person name="Sandor L."/>
            <person name="Lee J."/>
            <person name="Lipzen A."/>
            <person name="Pangilinan J."/>
            <person name="LaButti K."/>
            <person name="Hainaut M."/>
            <person name="Henrissat B."/>
            <person name="Grigoriev I.V."/>
            <person name="Spatafora J.W."/>
            <person name="Aime M.C."/>
        </authorList>
    </citation>
    <scope>NUCLEOTIDE SEQUENCE [LARGE SCALE GENOMIC DNA]</scope>
    <source>
        <strain evidence="4 5">MCA 4186</strain>
    </source>
</reference>
<dbReference type="RefSeq" id="XP_025597307.1">
    <property type="nucleotide sequence ID" value="XM_025742694.1"/>
</dbReference>
<feature type="region of interest" description="Disordered" evidence="2">
    <location>
        <begin position="244"/>
        <end position="297"/>
    </location>
</feature>
<dbReference type="PANTHER" id="PTHR14490:SF5">
    <property type="entry name" value="PROTEIN KRI1 HOMOLOG"/>
    <property type="match status" value="1"/>
</dbReference>
<dbReference type="GO" id="GO:0030686">
    <property type="term" value="C:90S preribosome"/>
    <property type="evidence" value="ECO:0007669"/>
    <property type="project" value="TreeGrafter"/>
</dbReference>
<feature type="compositionally biased region" description="Polar residues" evidence="2">
    <location>
        <begin position="11"/>
        <end position="22"/>
    </location>
</feature>
<dbReference type="Pfam" id="PF12936">
    <property type="entry name" value="Kri1_C"/>
    <property type="match status" value="1"/>
</dbReference>
<dbReference type="GO" id="GO:0005730">
    <property type="term" value="C:nucleolus"/>
    <property type="evidence" value="ECO:0007669"/>
    <property type="project" value="TreeGrafter"/>
</dbReference>
<dbReference type="STRING" id="58919.A0A316Z7R9"/>
<feature type="compositionally biased region" description="Basic residues" evidence="2">
    <location>
        <begin position="583"/>
        <end position="592"/>
    </location>
</feature>
<dbReference type="Pfam" id="PF05178">
    <property type="entry name" value="Kri1"/>
    <property type="match status" value="1"/>
</dbReference>
<dbReference type="Proteomes" id="UP000245946">
    <property type="component" value="Unassembled WGS sequence"/>
</dbReference>
<evidence type="ECO:0000259" key="3">
    <source>
        <dbReference type="Pfam" id="PF12936"/>
    </source>
</evidence>
<feature type="region of interest" description="Disordered" evidence="2">
    <location>
        <begin position="1"/>
        <end position="22"/>
    </location>
</feature>
<dbReference type="InterPro" id="IPR018034">
    <property type="entry name" value="Kri1"/>
</dbReference>
<organism evidence="4 5">
    <name type="scientific">Tilletiopsis washingtonensis</name>
    <dbReference type="NCBI Taxonomy" id="58919"/>
    <lineage>
        <taxon>Eukaryota</taxon>
        <taxon>Fungi</taxon>
        <taxon>Dikarya</taxon>
        <taxon>Basidiomycota</taxon>
        <taxon>Ustilaginomycotina</taxon>
        <taxon>Exobasidiomycetes</taxon>
        <taxon>Entylomatales</taxon>
        <taxon>Entylomatales incertae sedis</taxon>
        <taxon>Tilletiopsis</taxon>
    </lineage>
</organism>
<keyword evidence="5" id="KW-1185">Reference proteome</keyword>
<dbReference type="OrthoDB" id="10252032at2759"/>
<dbReference type="InterPro" id="IPR024626">
    <property type="entry name" value="Kri1-like_C"/>
</dbReference>
<dbReference type="GO" id="GO:0000447">
    <property type="term" value="P:endonucleolytic cleavage in ITS1 to separate SSU-rRNA from 5.8S rRNA and LSU-rRNA from tricistronic rRNA transcript (SSU-rRNA, 5.8S rRNA, LSU-rRNA)"/>
    <property type="evidence" value="ECO:0007669"/>
    <property type="project" value="TreeGrafter"/>
</dbReference>
<dbReference type="AlphaFoldDB" id="A0A316Z7R9"/>
<feature type="region of interest" description="Disordered" evidence="2">
    <location>
        <begin position="400"/>
        <end position="432"/>
    </location>
</feature>
<feature type="compositionally biased region" description="Basic residues" evidence="2">
    <location>
        <begin position="791"/>
        <end position="802"/>
    </location>
</feature>
<protein>
    <submittedName>
        <fullName evidence="4">Krr1-domain-containing protein</fullName>
    </submittedName>
</protein>
<feature type="region of interest" description="Disordered" evidence="2">
    <location>
        <begin position="35"/>
        <end position="83"/>
    </location>
</feature>
<feature type="compositionally biased region" description="Basic and acidic residues" evidence="2">
    <location>
        <begin position="410"/>
        <end position="432"/>
    </location>
</feature>
<evidence type="ECO:0000313" key="4">
    <source>
        <dbReference type="EMBL" id="PWN97028.1"/>
    </source>
</evidence>
<dbReference type="PANTHER" id="PTHR14490">
    <property type="entry name" value="ZINC FINGER, ZZ TYPE"/>
    <property type="match status" value="1"/>
</dbReference>
<feature type="domain" description="Kri1-like C-terminal" evidence="3">
    <location>
        <begin position="632"/>
        <end position="705"/>
    </location>
</feature>
<dbReference type="EMBL" id="KZ819296">
    <property type="protein sequence ID" value="PWN97028.1"/>
    <property type="molecule type" value="Genomic_DNA"/>
</dbReference>
<feature type="compositionally biased region" description="Low complexity" evidence="2">
    <location>
        <begin position="753"/>
        <end position="782"/>
    </location>
</feature>
<feature type="region of interest" description="Disordered" evidence="2">
    <location>
        <begin position="531"/>
        <end position="634"/>
    </location>
</feature>
<feature type="compositionally biased region" description="Basic and acidic residues" evidence="2">
    <location>
        <begin position="35"/>
        <end position="50"/>
    </location>
</feature>
<feature type="region of interest" description="Disordered" evidence="2">
    <location>
        <begin position="720"/>
        <end position="809"/>
    </location>
</feature>
<comment type="similarity">
    <text evidence="1">Belongs to the KRI1 family.</text>
</comment>
<name>A0A316Z7R9_9BASI</name>
<gene>
    <name evidence="4" type="ORF">FA09DRAFT_330679</name>
</gene>
<evidence type="ECO:0000256" key="2">
    <source>
        <dbReference type="SAM" id="MobiDB-lite"/>
    </source>
</evidence>